<evidence type="ECO:0000313" key="2">
    <source>
        <dbReference type="EMBL" id="KAF5794037.1"/>
    </source>
</evidence>
<dbReference type="EMBL" id="MNCJ02000323">
    <property type="protein sequence ID" value="KAF5794037.1"/>
    <property type="molecule type" value="Genomic_DNA"/>
</dbReference>
<dbReference type="Gramene" id="mRNA:HanXRQr2_Chr08g0323621">
    <property type="protein sequence ID" value="mRNA:HanXRQr2_Chr08g0323621"/>
    <property type="gene ID" value="HanXRQr2_Chr08g0323621"/>
</dbReference>
<keyword evidence="3" id="KW-1185">Reference proteome</keyword>
<dbReference type="Proteomes" id="UP000215914">
    <property type="component" value="Unassembled WGS sequence"/>
</dbReference>
<evidence type="ECO:0000256" key="1">
    <source>
        <dbReference type="SAM" id="Phobius"/>
    </source>
</evidence>
<feature type="transmembrane region" description="Helical" evidence="1">
    <location>
        <begin position="6"/>
        <end position="26"/>
    </location>
</feature>
<gene>
    <name evidence="2" type="ORF">HanXRQr2_Chr08g0323621</name>
</gene>
<keyword evidence="1" id="KW-1133">Transmembrane helix</keyword>
<keyword evidence="1" id="KW-0812">Transmembrane</keyword>
<proteinExistence type="predicted"/>
<reference evidence="2" key="1">
    <citation type="journal article" date="2017" name="Nature">
        <title>The sunflower genome provides insights into oil metabolism, flowering and Asterid evolution.</title>
        <authorList>
            <person name="Badouin H."/>
            <person name="Gouzy J."/>
            <person name="Grassa C.J."/>
            <person name="Murat F."/>
            <person name="Staton S.E."/>
            <person name="Cottret L."/>
            <person name="Lelandais-Briere C."/>
            <person name="Owens G.L."/>
            <person name="Carrere S."/>
            <person name="Mayjonade B."/>
            <person name="Legrand L."/>
            <person name="Gill N."/>
            <person name="Kane N.C."/>
            <person name="Bowers J.E."/>
            <person name="Hubner S."/>
            <person name="Bellec A."/>
            <person name="Berard A."/>
            <person name="Berges H."/>
            <person name="Blanchet N."/>
            <person name="Boniface M.C."/>
            <person name="Brunel D."/>
            <person name="Catrice O."/>
            <person name="Chaidir N."/>
            <person name="Claudel C."/>
            <person name="Donnadieu C."/>
            <person name="Faraut T."/>
            <person name="Fievet G."/>
            <person name="Helmstetter N."/>
            <person name="King M."/>
            <person name="Knapp S.J."/>
            <person name="Lai Z."/>
            <person name="Le Paslier M.C."/>
            <person name="Lippi Y."/>
            <person name="Lorenzon L."/>
            <person name="Mandel J.R."/>
            <person name="Marage G."/>
            <person name="Marchand G."/>
            <person name="Marquand E."/>
            <person name="Bret-Mestries E."/>
            <person name="Morien E."/>
            <person name="Nambeesan S."/>
            <person name="Nguyen T."/>
            <person name="Pegot-Espagnet P."/>
            <person name="Pouilly N."/>
            <person name="Raftis F."/>
            <person name="Sallet E."/>
            <person name="Schiex T."/>
            <person name="Thomas J."/>
            <person name="Vandecasteele C."/>
            <person name="Vares D."/>
            <person name="Vear F."/>
            <person name="Vautrin S."/>
            <person name="Crespi M."/>
            <person name="Mangin B."/>
            <person name="Burke J.M."/>
            <person name="Salse J."/>
            <person name="Munos S."/>
            <person name="Vincourt P."/>
            <person name="Rieseberg L.H."/>
            <person name="Langlade N.B."/>
        </authorList>
    </citation>
    <scope>NUCLEOTIDE SEQUENCE</scope>
    <source>
        <tissue evidence="2">Leaves</tissue>
    </source>
</reference>
<evidence type="ECO:0000313" key="3">
    <source>
        <dbReference type="Proteomes" id="UP000215914"/>
    </source>
</evidence>
<comment type="caution">
    <text evidence="2">The sequence shown here is derived from an EMBL/GenBank/DDBJ whole genome shotgun (WGS) entry which is preliminary data.</text>
</comment>
<accession>A0A9K3IC88</accession>
<dbReference type="AlphaFoldDB" id="A0A9K3IC88"/>
<sequence length="125" mass="14411">MNCWLQIAPMISLVPLITSFTQYGLWNWKNPKGERTNWVYMNIGLLIRSSKKAGIMQIARKGLDAAAHDQQSMKGLVCKLYMFTIFILQLITSLDIWIVIYLATGKFEIGLLWSQLFSIRSHRAM</sequence>
<organism evidence="2 3">
    <name type="scientific">Helianthus annuus</name>
    <name type="common">Common sunflower</name>
    <dbReference type="NCBI Taxonomy" id="4232"/>
    <lineage>
        <taxon>Eukaryota</taxon>
        <taxon>Viridiplantae</taxon>
        <taxon>Streptophyta</taxon>
        <taxon>Embryophyta</taxon>
        <taxon>Tracheophyta</taxon>
        <taxon>Spermatophyta</taxon>
        <taxon>Magnoliopsida</taxon>
        <taxon>eudicotyledons</taxon>
        <taxon>Gunneridae</taxon>
        <taxon>Pentapetalae</taxon>
        <taxon>asterids</taxon>
        <taxon>campanulids</taxon>
        <taxon>Asterales</taxon>
        <taxon>Asteraceae</taxon>
        <taxon>Asteroideae</taxon>
        <taxon>Heliantheae alliance</taxon>
        <taxon>Heliantheae</taxon>
        <taxon>Helianthus</taxon>
    </lineage>
</organism>
<protein>
    <submittedName>
        <fullName evidence="2">Uncharacterized protein</fullName>
    </submittedName>
</protein>
<keyword evidence="1" id="KW-0472">Membrane</keyword>
<feature type="transmembrane region" description="Helical" evidence="1">
    <location>
        <begin position="80"/>
        <end position="103"/>
    </location>
</feature>
<name>A0A9K3IC88_HELAN</name>
<reference evidence="2" key="2">
    <citation type="submission" date="2020-06" db="EMBL/GenBank/DDBJ databases">
        <title>Helianthus annuus Genome sequencing and assembly Release 2.</title>
        <authorList>
            <person name="Gouzy J."/>
            <person name="Langlade N."/>
            <person name="Munos S."/>
        </authorList>
    </citation>
    <scope>NUCLEOTIDE SEQUENCE</scope>
    <source>
        <tissue evidence="2">Leaves</tissue>
    </source>
</reference>